<comment type="caution">
    <text evidence="1">The sequence shown here is derived from an EMBL/GenBank/DDBJ whole genome shotgun (WGS) entry which is preliminary data.</text>
</comment>
<evidence type="ECO:0000313" key="1">
    <source>
        <dbReference type="EMBL" id="HIU44356.1"/>
    </source>
</evidence>
<reference evidence="1" key="1">
    <citation type="submission" date="2020-10" db="EMBL/GenBank/DDBJ databases">
        <authorList>
            <person name="Gilroy R."/>
        </authorList>
    </citation>
    <scope>NUCLEOTIDE SEQUENCE</scope>
    <source>
        <strain evidence="1">CHK191-8634</strain>
    </source>
</reference>
<dbReference type="Proteomes" id="UP000824073">
    <property type="component" value="Unassembled WGS sequence"/>
</dbReference>
<protein>
    <submittedName>
        <fullName evidence="1">Uncharacterized protein</fullName>
    </submittedName>
</protein>
<dbReference type="EMBL" id="DVMR01000065">
    <property type="protein sequence ID" value="HIU44356.1"/>
    <property type="molecule type" value="Genomic_DNA"/>
</dbReference>
<accession>A0A9D1LM28</accession>
<gene>
    <name evidence="1" type="ORF">IAB67_08690</name>
</gene>
<reference evidence="1" key="2">
    <citation type="journal article" date="2021" name="PeerJ">
        <title>Extensive microbial diversity within the chicken gut microbiome revealed by metagenomics and culture.</title>
        <authorList>
            <person name="Gilroy R."/>
            <person name="Ravi A."/>
            <person name="Getino M."/>
            <person name="Pursley I."/>
            <person name="Horton D.L."/>
            <person name="Alikhan N.F."/>
            <person name="Baker D."/>
            <person name="Gharbi K."/>
            <person name="Hall N."/>
            <person name="Watson M."/>
            <person name="Adriaenssens E.M."/>
            <person name="Foster-Nyarko E."/>
            <person name="Jarju S."/>
            <person name="Secka A."/>
            <person name="Antonio M."/>
            <person name="Oren A."/>
            <person name="Chaudhuri R.R."/>
            <person name="La Ragione R."/>
            <person name="Hildebrand F."/>
            <person name="Pallen M.J."/>
        </authorList>
    </citation>
    <scope>NUCLEOTIDE SEQUENCE</scope>
    <source>
        <strain evidence="1">CHK191-8634</strain>
    </source>
</reference>
<evidence type="ECO:0000313" key="2">
    <source>
        <dbReference type="Proteomes" id="UP000824073"/>
    </source>
</evidence>
<organism evidence="1 2">
    <name type="scientific">Candidatus Ventrousia excrementavium</name>
    <dbReference type="NCBI Taxonomy" id="2840961"/>
    <lineage>
        <taxon>Bacteria</taxon>
        <taxon>Bacillati</taxon>
        <taxon>Bacillota</taxon>
        <taxon>Clostridia</taxon>
        <taxon>Eubacteriales</taxon>
        <taxon>Clostridiaceae</taxon>
        <taxon>Clostridiaceae incertae sedis</taxon>
        <taxon>Candidatus Ventrousia</taxon>
    </lineage>
</organism>
<sequence length="68" mass="8032">MDEARRGINPFFIGAEFLEYCIRKGYLEFVLDDEKRVHYYVTEDGMRELTGTFGFNLQKPCAYEHDAD</sequence>
<proteinExistence type="predicted"/>
<name>A0A9D1LM28_9CLOT</name>
<dbReference type="AlphaFoldDB" id="A0A9D1LM28"/>